<name>A0AAV1D4D8_OLDCO</name>
<feature type="domain" description="RRM" evidence="3">
    <location>
        <begin position="357"/>
        <end position="440"/>
    </location>
</feature>
<dbReference type="Gene3D" id="3.30.70.330">
    <property type="match status" value="1"/>
</dbReference>
<keyword evidence="6" id="KW-1185">Reference proteome</keyword>
<evidence type="ECO:0000256" key="2">
    <source>
        <dbReference type="SAM" id="MobiDB-lite"/>
    </source>
</evidence>
<organism evidence="5 6">
    <name type="scientific">Oldenlandia corymbosa var. corymbosa</name>
    <dbReference type="NCBI Taxonomy" id="529605"/>
    <lineage>
        <taxon>Eukaryota</taxon>
        <taxon>Viridiplantae</taxon>
        <taxon>Streptophyta</taxon>
        <taxon>Embryophyta</taxon>
        <taxon>Tracheophyta</taxon>
        <taxon>Spermatophyta</taxon>
        <taxon>Magnoliopsida</taxon>
        <taxon>eudicotyledons</taxon>
        <taxon>Gunneridae</taxon>
        <taxon>Pentapetalae</taxon>
        <taxon>asterids</taxon>
        <taxon>lamiids</taxon>
        <taxon>Gentianales</taxon>
        <taxon>Rubiaceae</taxon>
        <taxon>Rubioideae</taxon>
        <taxon>Spermacoceae</taxon>
        <taxon>Hedyotis-Oldenlandia complex</taxon>
        <taxon>Oldenlandia</taxon>
    </lineage>
</organism>
<dbReference type="GO" id="GO:0003723">
    <property type="term" value="F:RNA binding"/>
    <property type="evidence" value="ECO:0007669"/>
    <property type="project" value="UniProtKB-UniRule"/>
</dbReference>
<sequence length="938" mass="107372">MDSVSAAMSREPKDQGELLKHAKIEDEEDLEFSWGRKRCVGGPDGSVQFYDSFTFDGVEYFLFDCVYLWCDDHPEPYIGKLVKIWETANRKRKVKVVWFFRPSEVQHWLGDMKPSENELFLASGEGKGLFNLNPLETICGKCNVVCTSKDPRNPQPTAVDLSKADYLFYRTFDVQSCKISNNFANEIAGVEVIHYFNSRKVQNSTSVAENRIAMKVPNRNISGRVIPPEKDGSSARCKRNYPSLSSRAGGADIQAPKKKKLQVSSEIRRAKPLSNAGNKESLVNSRDTGRNNRSPAKGITVNENARNGTYQHGQNKVVQSFRPTLDIKRRQNTDSSKWFKQLQSWEDRMREADAKGTLVLLENLDPSYTSTELEEILLHAFNQQVGAKMIKHALFNNSNHGKAFVIFKSKDAADSSICSLEKRSLMLGDQGPIVGRRIQLGDCGNPPKFFGHLYILKLHRMLKQNADKKNAVSTAHFCQGNTIEHDLAMEWFALQERSELQWKALHEAQAKEMEDLKRQNTTTCRVESAHKALKNWIDSPTDAIDTIWGKAHNEIEVQLIEIRRTLEESRNKNGIPYRGYPFYHLNSVVSHHYLQKLHKKYEEMQIKGNNFVCDHKLRSTHDIPCGCEMKITVDAGPAIQVSDLNPFWANLNIDESPVNSRLDGLSDDQVLWKHLVGVVENGDPLVMRRTNGWLYDQIYPDRGPSKQPKKKKKGKGRRKGSKNKPHKQVYIQWDFRQSDGPPQDVVQQNIYEYANLERIAPCMIPYISGYVDVLGDGNCGFRVMASHLFGSEHQWHNSRRIGADELEERPDLYDFFFKRDIPKHVHRIRWRGVRGQNMNISSSTILPLIAPRGPNGPLTEPVQEIVIAHLGDYKHYIRLDFLGSNFPVPSIPYQWFRHRDTSIIGWEQPYLKRIELWHTLCPDNGRTQSSHSSPFNVD</sequence>
<gene>
    <name evidence="5" type="ORF">OLC1_LOCUS12059</name>
</gene>
<proteinExistence type="predicted"/>
<dbReference type="InterPro" id="IPR000504">
    <property type="entry name" value="RRM_dom"/>
</dbReference>
<evidence type="ECO:0000259" key="3">
    <source>
        <dbReference type="PROSITE" id="PS50102"/>
    </source>
</evidence>
<dbReference type="PROSITE" id="PS50102">
    <property type="entry name" value="RRM"/>
    <property type="match status" value="1"/>
</dbReference>
<keyword evidence="1" id="KW-0694">RNA-binding</keyword>
<dbReference type="CDD" id="cd22744">
    <property type="entry name" value="OTU"/>
    <property type="match status" value="1"/>
</dbReference>
<dbReference type="FunFam" id="2.30.30.490:FF:000017">
    <property type="entry name" value="Bromo-adjacent homology (BAH) domain-containing protein"/>
    <property type="match status" value="1"/>
</dbReference>
<evidence type="ECO:0000313" key="5">
    <source>
        <dbReference type="EMBL" id="CAI9102761.1"/>
    </source>
</evidence>
<dbReference type="InterPro" id="IPR012677">
    <property type="entry name" value="Nucleotide-bd_a/b_plait_sf"/>
</dbReference>
<dbReference type="InterPro" id="IPR035979">
    <property type="entry name" value="RBD_domain_sf"/>
</dbReference>
<dbReference type="GO" id="GO:0003682">
    <property type="term" value="F:chromatin binding"/>
    <property type="evidence" value="ECO:0007669"/>
    <property type="project" value="InterPro"/>
</dbReference>
<dbReference type="EMBL" id="OX459121">
    <property type="protein sequence ID" value="CAI9102761.1"/>
    <property type="molecule type" value="Genomic_DNA"/>
</dbReference>
<dbReference type="PROSITE" id="PS51038">
    <property type="entry name" value="BAH"/>
    <property type="match status" value="1"/>
</dbReference>
<reference evidence="5" key="1">
    <citation type="submission" date="2023-03" db="EMBL/GenBank/DDBJ databases">
        <authorList>
            <person name="Julca I."/>
        </authorList>
    </citation>
    <scope>NUCLEOTIDE SEQUENCE</scope>
</reference>
<feature type="compositionally biased region" description="Polar residues" evidence="2">
    <location>
        <begin position="275"/>
        <end position="294"/>
    </location>
</feature>
<dbReference type="SMART" id="SM00439">
    <property type="entry name" value="BAH"/>
    <property type="match status" value="1"/>
</dbReference>
<feature type="domain" description="BAH" evidence="4">
    <location>
        <begin position="58"/>
        <end position="183"/>
    </location>
</feature>
<dbReference type="PANTHER" id="PTHR47073">
    <property type="entry name" value="PROTEIN ANTI-SILENCING 1"/>
    <property type="match status" value="1"/>
</dbReference>
<dbReference type="InterPro" id="IPR001025">
    <property type="entry name" value="BAH_dom"/>
</dbReference>
<dbReference type="Proteomes" id="UP001161247">
    <property type="component" value="Chromosome 4"/>
</dbReference>
<dbReference type="Gene3D" id="3.90.70.80">
    <property type="match status" value="1"/>
</dbReference>
<feature type="region of interest" description="Disordered" evidence="2">
    <location>
        <begin position="698"/>
        <end position="726"/>
    </location>
</feature>
<evidence type="ECO:0000313" key="6">
    <source>
        <dbReference type="Proteomes" id="UP001161247"/>
    </source>
</evidence>
<protein>
    <submittedName>
        <fullName evidence="5">OLC1v1001081C1</fullName>
    </submittedName>
</protein>
<accession>A0AAV1D4D8</accession>
<feature type="compositionally biased region" description="Basic residues" evidence="2">
    <location>
        <begin position="707"/>
        <end position="726"/>
    </location>
</feature>
<feature type="region of interest" description="Disordered" evidence="2">
    <location>
        <begin position="221"/>
        <end position="302"/>
    </location>
</feature>
<evidence type="ECO:0000259" key="4">
    <source>
        <dbReference type="PROSITE" id="PS51038"/>
    </source>
</evidence>
<dbReference type="PANTHER" id="PTHR47073:SF2">
    <property type="entry name" value="PROTEIN ANTI-SILENCING 1"/>
    <property type="match status" value="1"/>
</dbReference>
<dbReference type="Gene3D" id="2.30.30.490">
    <property type="match status" value="1"/>
</dbReference>
<dbReference type="SUPFAM" id="SSF54928">
    <property type="entry name" value="RNA-binding domain, RBD"/>
    <property type="match status" value="1"/>
</dbReference>
<dbReference type="Pfam" id="PF00076">
    <property type="entry name" value="RRM_1"/>
    <property type="match status" value="1"/>
</dbReference>
<dbReference type="InterPro" id="IPR043151">
    <property type="entry name" value="BAH_sf"/>
</dbReference>
<dbReference type="Pfam" id="PF01426">
    <property type="entry name" value="BAH"/>
    <property type="match status" value="1"/>
</dbReference>
<evidence type="ECO:0000256" key="1">
    <source>
        <dbReference type="PROSITE-ProRule" id="PRU00176"/>
    </source>
</evidence>
<dbReference type="AlphaFoldDB" id="A0AAV1D4D8"/>